<dbReference type="InterPro" id="IPR026385">
    <property type="entry name" value="LegC-like"/>
</dbReference>
<dbReference type="CDD" id="cd00616">
    <property type="entry name" value="AHBA_syn"/>
    <property type="match status" value="1"/>
</dbReference>
<comment type="caution">
    <text evidence="4">The sequence shown here is derived from an EMBL/GenBank/DDBJ whole genome shotgun (WGS) entry which is preliminary data.</text>
</comment>
<dbReference type="GO" id="GO:0000271">
    <property type="term" value="P:polysaccharide biosynthetic process"/>
    <property type="evidence" value="ECO:0007669"/>
    <property type="project" value="TreeGrafter"/>
</dbReference>
<dbReference type="InterPro" id="IPR000653">
    <property type="entry name" value="DegT/StrS_aminotransferase"/>
</dbReference>
<dbReference type="InterPro" id="IPR015424">
    <property type="entry name" value="PyrdxlP-dep_Trfase"/>
</dbReference>
<evidence type="ECO:0000313" key="5">
    <source>
        <dbReference type="Proteomes" id="UP000886803"/>
    </source>
</evidence>
<dbReference type="PANTHER" id="PTHR30244">
    <property type="entry name" value="TRANSAMINASE"/>
    <property type="match status" value="1"/>
</dbReference>
<keyword evidence="4" id="KW-0032">Aminotransferase</keyword>
<dbReference type="GO" id="GO:0008483">
    <property type="term" value="F:transaminase activity"/>
    <property type="evidence" value="ECO:0007669"/>
    <property type="project" value="UniProtKB-KW"/>
</dbReference>
<feature type="modified residue" description="N6-(pyridoxal phosphate)lysine" evidence="2">
    <location>
        <position position="206"/>
    </location>
</feature>
<reference evidence="4" key="2">
    <citation type="submission" date="2021-04" db="EMBL/GenBank/DDBJ databases">
        <authorList>
            <person name="Gilroy R."/>
        </authorList>
    </citation>
    <scope>NUCLEOTIDE SEQUENCE</scope>
    <source>
        <strain evidence="4">ChiBcec8-13705</strain>
    </source>
</reference>
<dbReference type="Gene3D" id="3.40.640.10">
    <property type="entry name" value="Type I PLP-dependent aspartate aminotransferase-like (Major domain)"/>
    <property type="match status" value="1"/>
</dbReference>
<dbReference type="Proteomes" id="UP000886803">
    <property type="component" value="Unassembled WGS sequence"/>
</dbReference>
<dbReference type="PIRSF" id="PIRSF000390">
    <property type="entry name" value="PLP_StrS"/>
    <property type="match status" value="1"/>
</dbReference>
<sequence>MMSGFIPLSVPNFGQEELSRATEAIASGWVSTSGARVAEFEQALAAYVKMPRAVAANSGTSALHLAAMAAGLGPGQEVIVPTLTFIAAVNPLTRYVGAEPVFIGCDDSLCLDPDAVEDFCANRCTLKADGLYNNASGAKVTALVVVHVFGNMADMARLSEIARRYRLILIEDATEALGTHYTAGPLAGRFAGSFGDLGCYSFNGNKIITTGAGGMMVGNNAAWLDHAKHLSTQAKADVLQFLHDEVGYNYRMTNVQASLGLAQLAKLEGFIETKIARYNQYRDGLDGWRGLRILPFRDTVVGDTRSNHWFYSLYLGETDLHRDDVIAALEAVSIQTRPVWALIHEQADYGRNEAHGLEKALDYRAHIVNLPCSTNLTEDDCARVIEAVRGLV</sequence>
<proteinExistence type="inferred from homology"/>
<dbReference type="Pfam" id="PF01041">
    <property type="entry name" value="DegT_DnrJ_EryC1"/>
    <property type="match status" value="1"/>
</dbReference>
<reference evidence="4" key="1">
    <citation type="journal article" date="2021" name="PeerJ">
        <title>Extensive microbial diversity within the chicken gut microbiome revealed by metagenomics and culture.</title>
        <authorList>
            <person name="Gilroy R."/>
            <person name="Ravi A."/>
            <person name="Getino M."/>
            <person name="Pursley I."/>
            <person name="Horton D.L."/>
            <person name="Alikhan N.F."/>
            <person name="Baker D."/>
            <person name="Gharbi K."/>
            <person name="Hall N."/>
            <person name="Watson M."/>
            <person name="Adriaenssens E.M."/>
            <person name="Foster-Nyarko E."/>
            <person name="Jarju S."/>
            <person name="Secka A."/>
            <person name="Antonio M."/>
            <person name="Oren A."/>
            <person name="Chaudhuri R.R."/>
            <person name="La Ragione R."/>
            <person name="Hildebrand F."/>
            <person name="Pallen M.J."/>
        </authorList>
    </citation>
    <scope>NUCLEOTIDE SEQUENCE</scope>
    <source>
        <strain evidence="4">ChiBcec8-13705</strain>
    </source>
</reference>
<dbReference type="GO" id="GO:0030170">
    <property type="term" value="F:pyridoxal phosphate binding"/>
    <property type="evidence" value="ECO:0007669"/>
    <property type="project" value="TreeGrafter"/>
</dbReference>
<dbReference type="InterPro" id="IPR015422">
    <property type="entry name" value="PyrdxlP-dep_Trfase_small"/>
</dbReference>
<keyword evidence="2 3" id="KW-0663">Pyridoxal phosphate</keyword>
<organism evidence="4 5">
    <name type="scientific">Candidatus Gemmiger avicola</name>
    <dbReference type="NCBI Taxonomy" id="2838605"/>
    <lineage>
        <taxon>Bacteria</taxon>
        <taxon>Bacillati</taxon>
        <taxon>Bacillota</taxon>
        <taxon>Clostridia</taxon>
        <taxon>Eubacteriales</taxon>
        <taxon>Gemmiger</taxon>
    </lineage>
</organism>
<feature type="active site" description="Proton acceptor" evidence="1">
    <location>
        <position position="206"/>
    </location>
</feature>
<protein>
    <submittedName>
        <fullName evidence="4">LegC family aminotransferase</fullName>
    </submittedName>
</protein>
<accession>A0A9D2M7E3</accession>
<evidence type="ECO:0000256" key="3">
    <source>
        <dbReference type="RuleBase" id="RU004508"/>
    </source>
</evidence>
<evidence type="ECO:0000256" key="1">
    <source>
        <dbReference type="PIRSR" id="PIRSR000390-1"/>
    </source>
</evidence>
<dbReference type="EMBL" id="DWYG01000138">
    <property type="protein sequence ID" value="HJB42462.1"/>
    <property type="molecule type" value="Genomic_DNA"/>
</dbReference>
<evidence type="ECO:0000256" key="2">
    <source>
        <dbReference type="PIRSR" id="PIRSR000390-2"/>
    </source>
</evidence>
<dbReference type="PANTHER" id="PTHR30244:SF30">
    <property type="entry name" value="BLR5990 PROTEIN"/>
    <property type="match status" value="1"/>
</dbReference>
<dbReference type="Gene3D" id="3.90.1150.10">
    <property type="entry name" value="Aspartate Aminotransferase, domain 1"/>
    <property type="match status" value="1"/>
</dbReference>
<name>A0A9D2M7E3_9FIRM</name>
<comment type="similarity">
    <text evidence="3">Belongs to the DegT/DnrJ/EryC1 family.</text>
</comment>
<dbReference type="AlphaFoldDB" id="A0A9D2M7E3"/>
<keyword evidence="4" id="KW-0808">Transferase</keyword>
<gene>
    <name evidence="4" type="ORF">H9945_08185</name>
</gene>
<evidence type="ECO:0000313" key="4">
    <source>
        <dbReference type="EMBL" id="HJB42462.1"/>
    </source>
</evidence>
<dbReference type="InterPro" id="IPR015421">
    <property type="entry name" value="PyrdxlP-dep_Trfase_major"/>
</dbReference>
<dbReference type="SUPFAM" id="SSF53383">
    <property type="entry name" value="PLP-dependent transferases"/>
    <property type="match status" value="1"/>
</dbReference>
<dbReference type="NCBIfam" id="TIGR04181">
    <property type="entry name" value="NHT_00031"/>
    <property type="match status" value="1"/>
</dbReference>